<feature type="domain" description="ARID" evidence="2">
    <location>
        <begin position="110"/>
        <end position="198"/>
    </location>
</feature>
<dbReference type="Gene3D" id="1.10.150.60">
    <property type="entry name" value="ARID DNA-binding domain"/>
    <property type="match status" value="1"/>
</dbReference>
<evidence type="ECO:0000256" key="1">
    <source>
        <dbReference type="SAM" id="MobiDB-lite"/>
    </source>
</evidence>
<accession>A0ABR2ET67</accession>
<protein>
    <recommendedName>
        <fullName evidence="2">ARID domain-containing protein</fullName>
    </recommendedName>
</protein>
<gene>
    <name evidence="3" type="ORF">V6N12_058771</name>
</gene>
<dbReference type="PROSITE" id="PS51011">
    <property type="entry name" value="ARID"/>
    <property type="match status" value="1"/>
</dbReference>
<sequence length="456" mass="50262">MVGNGIGLNDKQRRCRGRSNEKEPDVSYIPALDSRTKNPHDLTLCPLCLNKMEHPLSCINTLVLCPHCNEILLVSENSQGKFLSPISSDIPGPKHVPQVCTPRQQYDLALEDPRYFHIMRELVSTIKGKPFRAPVIFRKKELNVHRMFIEVTRRGGLLKVTQESRLQEVSAALAENLSDQDLYKIYMIVLSDLESCLCNFPPAPPLRPCSSYMPRLRHPSQGIQASAPNTNAAPVNNNQQWTRLPAGFNNGYTDHMNRSSSGPCPMSGVTLKGGQPSSSNMNPMWITESSVSNYSSNFDSAGHCSSSHPMPYLTGSTQGFIGQPSGWIQASAPYTNSVPVKNNQQMDSFQQTGVNFGSTYHPNGSSSDLSSAIENDNQPWVTASDFNCNSGLDSEDHTLSSLPAPHPTQGLIGGEASEQGIHNPSHNQRMMVKRKVLTDSLEPMKKTRMLSSLPDR</sequence>
<evidence type="ECO:0000259" key="2">
    <source>
        <dbReference type="PROSITE" id="PS51011"/>
    </source>
</evidence>
<dbReference type="Proteomes" id="UP001472677">
    <property type="component" value="Unassembled WGS sequence"/>
</dbReference>
<keyword evidence="4" id="KW-1185">Reference proteome</keyword>
<evidence type="ECO:0000313" key="3">
    <source>
        <dbReference type="EMBL" id="KAK8565199.1"/>
    </source>
</evidence>
<evidence type="ECO:0000313" key="4">
    <source>
        <dbReference type="Proteomes" id="UP001472677"/>
    </source>
</evidence>
<name>A0ABR2ET67_9ROSI</name>
<proteinExistence type="predicted"/>
<feature type="region of interest" description="Disordered" evidence="1">
    <location>
        <begin position="1"/>
        <end position="27"/>
    </location>
</feature>
<dbReference type="EMBL" id="JBBPBM010000010">
    <property type="protein sequence ID" value="KAK8565199.1"/>
    <property type="molecule type" value="Genomic_DNA"/>
</dbReference>
<comment type="caution">
    <text evidence="3">The sequence shown here is derived from an EMBL/GenBank/DDBJ whole genome shotgun (WGS) entry which is preliminary data.</text>
</comment>
<reference evidence="3 4" key="1">
    <citation type="journal article" date="2024" name="G3 (Bethesda)">
        <title>Genome assembly of Hibiscus sabdariffa L. provides insights into metabolisms of medicinal natural products.</title>
        <authorList>
            <person name="Kim T."/>
        </authorList>
    </citation>
    <scope>NUCLEOTIDE SEQUENCE [LARGE SCALE GENOMIC DNA]</scope>
    <source>
        <strain evidence="3">TK-2024</strain>
        <tissue evidence="3">Old leaves</tissue>
    </source>
</reference>
<dbReference type="InterPro" id="IPR001606">
    <property type="entry name" value="ARID_dom"/>
</dbReference>
<dbReference type="Pfam" id="PF01388">
    <property type="entry name" value="ARID"/>
    <property type="match status" value="1"/>
</dbReference>
<dbReference type="InterPro" id="IPR036431">
    <property type="entry name" value="ARID_dom_sf"/>
</dbReference>
<organism evidence="3 4">
    <name type="scientific">Hibiscus sabdariffa</name>
    <name type="common">roselle</name>
    <dbReference type="NCBI Taxonomy" id="183260"/>
    <lineage>
        <taxon>Eukaryota</taxon>
        <taxon>Viridiplantae</taxon>
        <taxon>Streptophyta</taxon>
        <taxon>Embryophyta</taxon>
        <taxon>Tracheophyta</taxon>
        <taxon>Spermatophyta</taxon>
        <taxon>Magnoliopsida</taxon>
        <taxon>eudicotyledons</taxon>
        <taxon>Gunneridae</taxon>
        <taxon>Pentapetalae</taxon>
        <taxon>rosids</taxon>
        <taxon>malvids</taxon>
        <taxon>Malvales</taxon>
        <taxon>Malvaceae</taxon>
        <taxon>Malvoideae</taxon>
        <taxon>Hibiscus</taxon>
    </lineage>
</organism>
<dbReference type="SUPFAM" id="SSF46774">
    <property type="entry name" value="ARID-like"/>
    <property type="match status" value="1"/>
</dbReference>